<organism evidence="9 10">
    <name type="scientific">Pontiella desulfatans</name>
    <dbReference type="NCBI Taxonomy" id="2750659"/>
    <lineage>
        <taxon>Bacteria</taxon>
        <taxon>Pseudomonadati</taxon>
        <taxon>Kiritimatiellota</taxon>
        <taxon>Kiritimatiellia</taxon>
        <taxon>Kiritimatiellales</taxon>
        <taxon>Pontiellaceae</taxon>
        <taxon>Pontiella</taxon>
    </lineage>
</organism>
<dbReference type="GO" id="GO:0000049">
    <property type="term" value="F:tRNA binding"/>
    <property type="evidence" value="ECO:0007669"/>
    <property type="project" value="UniProtKB-UniRule"/>
</dbReference>
<gene>
    <name evidence="6 9" type="primary">rpsG</name>
    <name evidence="9" type="ORF">PDESU_04346</name>
</gene>
<dbReference type="GO" id="GO:0003735">
    <property type="term" value="F:structural constituent of ribosome"/>
    <property type="evidence" value="ECO:0007669"/>
    <property type="project" value="InterPro"/>
</dbReference>
<dbReference type="InterPro" id="IPR005717">
    <property type="entry name" value="Ribosomal_uS7_bac/org-type"/>
</dbReference>
<dbReference type="PIRSF" id="PIRSF002122">
    <property type="entry name" value="RPS7p_RPS7a_RPS5e_RPS7o"/>
    <property type="match status" value="1"/>
</dbReference>
<keyword evidence="4 6" id="KW-0689">Ribosomal protein</keyword>
<dbReference type="Proteomes" id="UP000366872">
    <property type="component" value="Unassembled WGS sequence"/>
</dbReference>
<evidence type="ECO:0000256" key="4">
    <source>
        <dbReference type="ARBA" id="ARBA00022980"/>
    </source>
</evidence>
<dbReference type="FunFam" id="1.10.455.10:FF:000001">
    <property type="entry name" value="30S ribosomal protein S7"/>
    <property type="match status" value="1"/>
</dbReference>
<dbReference type="Pfam" id="PF00177">
    <property type="entry name" value="Ribosomal_S7"/>
    <property type="match status" value="1"/>
</dbReference>
<keyword evidence="5 6" id="KW-0687">Ribonucleoprotein</keyword>
<accession>A0A6C2U8B8</accession>
<evidence type="ECO:0000256" key="7">
    <source>
        <dbReference type="RuleBase" id="RU003619"/>
    </source>
</evidence>
<dbReference type="GO" id="GO:0019843">
    <property type="term" value="F:rRNA binding"/>
    <property type="evidence" value="ECO:0007669"/>
    <property type="project" value="UniProtKB-UniRule"/>
</dbReference>
<proteinExistence type="inferred from homology"/>
<evidence type="ECO:0000256" key="2">
    <source>
        <dbReference type="ARBA" id="ARBA00022730"/>
    </source>
</evidence>
<evidence type="ECO:0000259" key="8">
    <source>
        <dbReference type="Pfam" id="PF00177"/>
    </source>
</evidence>
<keyword evidence="2 6" id="KW-0699">rRNA-binding</keyword>
<dbReference type="CDD" id="cd14869">
    <property type="entry name" value="uS7_Bacteria"/>
    <property type="match status" value="1"/>
</dbReference>
<dbReference type="PANTHER" id="PTHR11205">
    <property type="entry name" value="RIBOSOMAL PROTEIN S7"/>
    <property type="match status" value="1"/>
</dbReference>
<dbReference type="InterPro" id="IPR036823">
    <property type="entry name" value="Ribosomal_uS7_dom_sf"/>
</dbReference>
<comment type="subunit">
    <text evidence="6">Part of the 30S ribosomal subunit. Contacts proteins S9 and S11.</text>
</comment>
<dbReference type="InterPro" id="IPR000235">
    <property type="entry name" value="Ribosomal_uS7"/>
</dbReference>
<dbReference type="NCBIfam" id="TIGR01029">
    <property type="entry name" value="rpsG_bact"/>
    <property type="match status" value="1"/>
</dbReference>
<dbReference type="EMBL" id="CAAHFG010000003">
    <property type="protein sequence ID" value="VGO15761.1"/>
    <property type="molecule type" value="Genomic_DNA"/>
</dbReference>
<dbReference type="PROSITE" id="PS00052">
    <property type="entry name" value="RIBOSOMAL_S7"/>
    <property type="match status" value="1"/>
</dbReference>
<evidence type="ECO:0000313" key="9">
    <source>
        <dbReference type="EMBL" id="VGO15761.1"/>
    </source>
</evidence>
<dbReference type="Gene3D" id="1.10.455.10">
    <property type="entry name" value="Ribosomal protein S7 domain"/>
    <property type="match status" value="1"/>
</dbReference>
<dbReference type="GO" id="GO:0006412">
    <property type="term" value="P:translation"/>
    <property type="evidence" value="ECO:0007669"/>
    <property type="project" value="UniProtKB-UniRule"/>
</dbReference>
<dbReference type="InterPro" id="IPR020606">
    <property type="entry name" value="Ribosomal_uS7_CS"/>
</dbReference>
<protein>
    <recommendedName>
        <fullName evidence="6">Small ribosomal subunit protein uS7</fullName>
    </recommendedName>
</protein>
<dbReference type="SUPFAM" id="SSF47973">
    <property type="entry name" value="Ribosomal protein S7"/>
    <property type="match status" value="1"/>
</dbReference>
<dbReference type="HAMAP" id="MF_00480_B">
    <property type="entry name" value="Ribosomal_uS7_B"/>
    <property type="match status" value="1"/>
</dbReference>
<dbReference type="AlphaFoldDB" id="A0A6C2U8B8"/>
<comment type="similarity">
    <text evidence="1 6 7">Belongs to the universal ribosomal protein uS7 family.</text>
</comment>
<evidence type="ECO:0000256" key="1">
    <source>
        <dbReference type="ARBA" id="ARBA00007151"/>
    </source>
</evidence>
<dbReference type="GO" id="GO:0015935">
    <property type="term" value="C:small ribosomal subunit"/>
    <property type="evidence" value="ECO:0007669"/>
    <property type="project" value="InterPro"/>
</dbReference>
<keyword evidence="6" id="KW-0820">tRNA-binding</keyword>
<keyword evidence="10" id="KW-1185">Reference proteome</keyword>
<dbReference type="RefSeq" id="WP_136081334.1">
    <property type="nucleotide sequence ID" value="NZ_CAAHFG010000003.1"/>
</dbReference>
<evidence type="ECO:0000256" key="5">
    <source>
        <dbReference type="ARBA" id="ARBA00023274"/>
    </source>
</evidence>
<evidence type="ECO:0000256" key="6">
    <source>
        <dbReference type="HAMAP-Rule" id="MF_00480"/>
    </source>
</evidence>
<keyword evidence="3 6" id="KW-0694">RNA-binding</keyword>
<evidence type="ECO:0000256" key="3">
    <source>
        <dbReference type="ARBA" id="ARBA00022884"/>
    </source>
</evidence>
<sequence length="157" mass="17768">MARRHRAEKRELIPDPRYNSPVVAYMINCVMERGKKSVAAKIVYGALEDIQAQLKDEDPVHVFTTAIENVSPRLEVKSRRVGGATYQVPLEVKPKRQIALATRWLIAYAGNRKGVPMRKALANEVIDAFKGQGAAIKKRDDTHKMAQANKAFAHYRW</sequence>
<feature type="domain" description="Small ribosomal subunit protein uS7" evidence="8">
    <location>
        <begin position="3"/>
        <end position="150"/>
    </location>
</feature>
<name>A0A6C2U8B8_PONDE</name>
<dbReference type="InterPro" id="IPR023798">
    <property type="entry name" value="Ribosomal_uS7_dom"/>
</dbReference>
<reference evidence="9 10" key="1">
    <citation type="submission" date="2019-04" db="EMBL/GenBank/DDBJ databases">
        <authorList>
            <person name="Van Vliet M D."/>
        </authorList>
    </citation>
    <scope>NUCLEOTIDE SEQUENCE [LARGE SCALE GENOMIC DNA]</scope>
    <source>
        <strain evidence="9 10">F1</strain>
    </source>
</reference>
<evidence type="ECO:0000313" key="10">
    <source>
        <dbReference type="Proteomes" id="UP000366872"/>
    </source>
</evidence>
<comment type="function">
    <text evidence="6">One of the primary rRNA binding proteins, it binds directly to 16S rRNA where it nucleates assembly of the head domain of the 30S subunit. Is located at the subunit interface close to the decoding center, probably blocks exit of the E-site tRNA.</text>
</comment>